<feature type="compositionally biased region" description="Acidic residues" evidence="1">
    <location>
        <begin position="725"/>
        <end position="741"/>
    </location>
</feature>
<evidence type="ECO:0008006" key="5">
    <source>
        <dbReference type="Google" id="ProtNLM"/>
    </source>
</evidence>
<keyword evidence="2" id="KW-0812">Transmembrane</keyword>
<keyword evidence="4" id="KW-1185">Reference proteome</keyword>
<feature type="compositionally biased region" description="Polar residues" evidence="1">
    <location>
        <begin position="786"/>
        <end position="806"/>
    </location>
</feature>
<keyword evidence="2" id="KW-1133">Transmembrane helix</keyword>
<comment type="caution">
    <text evidence="3">The sequence shown here is derived from an EMBL/GenBank/DDBJ whole genome shotgun (WGS) entry which is preliminary data.</text>
</comment>
<evidence type="ECO:0000313" key="3">
    <source>
        <dbReference type="EMBL" id="KAK3260113.1"/>
    </source>
</evidence>
<dbReference type="EMBL" id="LGRX02018159">
    <property type="protein sequence ID" value="KAK3260113.1"/>
    <property type="molecule type" value="Genomic_DNA"/>
</dbReference>
<accession>A0AAE0FIE7</accession>
<evidence type="ECO:0000313" key="4">
    <source>
        <dbReference type="Proteomes" id="UP001190700"/>
    </source>
</evidence>
<name>A0AAE0FIE7_9CHLO</name>
<feature type="transmembrane region" description="Helical" evidence="2">
    <location>
        <begin position="316"/>
        <end position="340"/>
    </location>
</feature>
<dbReference type="AlphaFoldDB" id="A0AAE0FIE7"/>
<gene>
    <name evidence="3" type="ORF">CYMTET_30916</name>
</gene>
<organism evidence="3 4">
    <name type="scientific">Cymbomonas tetramitiformis</name>
    <dbReference type="NCBI Taxonomy" id="36881"/>
    <lineage>
        <taxon>Eukaryota</taxon>
        <taxon>Viridiplantae</taxon>
        <taxon>Chlorophyta</taxon>
        <taxon>Pyramimonadophyceae</taxon>
        <taxon>Pyramimonadales</taxon>
        <taxon>Pyramimonadaceae</taxon>
        <taxon>Cymbomonas</taxon>
    </lineage>
</organism>
<feature type="transmembrane region" description="Helical" evidence="2">
    <location>
        <begin position="577"/>
        <end position="596"/>
    </location>
</feature>
<evidence type="ECO:0000256" key="1">
    <source>
        <dbReference type="SAM" id="MobiDB-lite"/>
    </source>
</evidence>
<reference evidence="3 4" key="1">
    <citation type="journal article" date="2015" name="Genome Biol. Evol.">
        <title>Comparative Genomics of a Bacterivorous Green Alga Reveals Evolutionary Causalities and Consequences of Phago-Mixotrophic Mode of Nutrition.</title>
        <authorList>
            <person name="Burns J.A."/>
            <person name="Paasch A."/>
            <person name="Narechania A."/>
            <person name="Kim E."/>
        </authorList>
    </citation>
    <scope>NUCLEOTIDE SEQUENCE [LARGE SCALE GENOMIC DNA]</scope>
    <source>
        <strain evidence="3 4">PLY_AMNH</strain>
    </source>
</reference>
<feature type="transmembrane region" description="Helical" evidence="2">
    <location>
        <begin position="608"/>
        <end position="632"/>
    </location>
</feature>
<feature type="transmembrane region" description="Helical" evidence="2">
    <location>
        <begin position="155"/>
        <end position="177"/>
    </location>
</feature>
<feature type="transmembrane region" description="Helical" evidence="2">
    <location>
        <begin position="535"/>
        <end position="562"/>
    </location>
</feature>
<dbReference type="Proteomes" id="UP001190700">
    <property type="component" value="Unassembled WGS sequence"/>
</dbReference>
<dbReference type="PANTHER" id="PTHR11319">
    <property type="entry name" value="G PROTEIN-COUPLED RECEPTOR-RELATED"/>
    <property type="match status" value="1"/>
</dbReference>
<dbReference type="PANTHER" id="PTHR11319:SF35">
    <property type="entry name" value="OUTER MEMBRANE PROTEIN PMPC-RELATED"/>
    <property type="match status" value="1"/>
</dbReference>
<feature type="transmembrane region" description="Helical" evidence="2">
    <location>
        <begin position="258"/>
        <end position="275"/>
    </location>
</feature>
<evidence type="ECO:0000256" key="2">
    <source>
        <dbReference type="SAM" id="Phobius"/>
    </source>
</evidence>
<feature type="compositionally biased region" description="Polar residues" evidence="1">
    <location>
        <begin position="835"/>
        <end position="845"/>
    </location>
</feature>
<feature type="region of interest" description="Disordered" evidence="1">
    <location>
        <begin position="719"/>
        <end position="743"/>
    </location>
</feature>
<sequence length="845" mass="94946">MVRHWIAGYRVCESGEVYDESIQSCTACEAGYIKFDNTSSACTDCGDYSYAVKCLGGSSFEVLQGAWLAPNTVHCDDTPCFFDRLYECLASKACTNNENALRIASSFLEVSNLELCNTEMYYSSGVMCGGGDPVICATNHIWFLDSTTCVECPELWASLASCLLFIVVALTLLYFIYRLFSALKRQYEMDETNLEMASEINSLMQASGAISLMAGYVQVMGQVAFIYDADLPESFKELTSFFGLFNEVLRRRNWERSVWISCANGTLFLMMQVHPEVGIILFQLMQCVPYYHDDEDGDVQYWLKSDISVQCFTQQWIIGTVIASLMLLIFVAGLPATLMWQMSRLRRKVKVTIGSADANRNPLVDFQEAVDEYENWLETMMETRIKDKENIAEDRGPITDLTASESGWRAISLYATPKSYEDLGKQNHKLPNEMITQWAANFNKEKEDYHLRLCADITPEQIMRPTELNIHGIGRVQAAMWEKADYGDRGRYILAPFTMLDGSHDVFGHLTDNFEDAFYFWQCYEVVRRLMQTGVVVVVESIAGPTMAAAFGLLVAFVALLLHMKFSPYVNDQLDRLMSAILINQVAFQFYMVIVIEKDENDKSADWICYLLLLLNAGVVFVAATVILPILVPSTREILNDLDRLCRSNSSSIVSVNGASETIDVVKRLQSIRTCTGPRANSDINTVGSVTKNEEAAENISWENGTEHSQLLALIPEVNGTESSSSEEVETSGSDDSDDSNEMARGSITQLMGSQDMSQNGFRQRPYIPSLNLENVTRTIMLENQNRAARDNLQSVRSDTSGTSDSNEGHEDDDVDSDYDYDEDDNKAIRFTRNAEGSRSYLEQL</sequence>
<protein>
    <recommendedName>
        <fullName evidence="5">TRP C-terminal domain-containing protein</fullName>
    </recommendedName>
</protein>
<keyword evidence="2" id="KW-0472">Membrane</keyword>
<feature type="region of interest" description="Disordered" evidence="1">
    <location>
        <begin position="786"/>
        <end position="845"/>
    </location>
</feature>
<proteinExistence type="predicted"/>
<feature type="compositionally biased region" description="Acidic residues" evidence="1">
    <location>
        <begin position="810"/>
        <end position="825"/>
    </location>
</feature>